<feature type="domain" description="Disease resistance protein winged helix" evidence="9">
    <location>
        <begin position="467"/>
        <end position="534"/>
    </location>
</feature>
<evidence type="ECO:0000259" key="9">
    <source>
        <dbReference type="Pfam" id="PF23559"/>
    </source>
</evidence>
<accession>A0A2U1PA88</accession>
<evidence type="ECO:0000256" key="5">
    <source>
        <dbReference type="ARBA" id="ARBA00022821"/>
    </source>
</evidence>
<feature type="domain" description="Disease resistance N-terminal" evidence="8">
    <location>
        <begin position="10"/>
        <end position="94"/>
    </location>
</feature>
<feature type="domain" description="R13L1/DRL21-like LRR repeat region" evidence="10">
    <location>
        <begin position="769"/>
        <end position="895"/>
    </location>
</feature>
<dbReference type="InterPro" id="IPR032675">
    <property type="entry name" value="LRR_dom_sf"/>
</dbReference>
<evidence type="ECO:0000313" key="11">
    <source>
        <dbReference type="EMBL" id="PWA82640.1"/>
    </source>
</evidence>
<dbReference type="InterPro" id="IPR036388">
    <property type="entry name" value="WH-like_DNA-bd_sf"/>
</dbReference>
<evidence type="ECO:0000259" key="7">
    <source>
        <dbReference type="Pfam" id="PF00931"/>
    </source>
</evidence>
<keyword evidence="12" id="KW-1185">Reference proteome</keyword>
<evidence type="ECO:0000256" key="3">
    <source>
        <dbReference type="ARBA" id="ARBA00022737"/>
    </source>
</evidence>
<name>A0A2U1PA88_ARTAN</name>
<keyword evidence="2" id="KW-0433">Leucine-rich repeat</keyword>
<keyword evidence="6" id="KW-0067">ATP-binding</keyword>
<evidence type="ECO:0000259" key="8">
    <source>
        <dbReference type="Pfam" id="PF18052"/>
    </source>
</evidence>
<dbReference type="PRINTS" id="PR00364">
    <property type="entry name" value="DISEASERSIST"/>
</dbReference>
<dbReference type="Pfam" id="PF18052">
    <property type="entry name" value="Rx_N"/>
    <property type="match status" value="1"/>
</dbReference>
<feature type="domain" description="NB-ARC" evidence="7">
    <location>
        <begin position="168"/>
        <end position="338"/>
    </location>
</feature>
<dbReference type="Gene3D" id="3.40.50.300">
    <property type="entry name" value="P-loop containing nucleotide triphosphate hydrolases"/>
    <property type="match status" value="1"/>
</dbReference>
<dbReference type="FunFam" id="3.40.50.300:FF:001091">
    <property type="entry name" value="Probable disease resistance protein At1g61300"/>
    <property type="match status" value="1"/>
</dbReference>
<dbReference type="GO" id="GO:0005524">
    <property type="term" value="F:ATP binding"/>
    <property type="evidence" value="ECO:0007669"/>
    <property type="project" value="UniProtKB-KW"/>
</dbReference>
<evidence type="ECO:0000259" key="10">
    <source>
        <dbReference type="Pfam" id="PF25019"/>
    </source>
</evidence>
<dbReference type="Pfam" id="PF25019">
    <property type="entry name" value="LRR_R13L1-DRL21"/>
    <property type="match status" value="1"/>
</dbReference>
<dbReference type="Pfam" id="PF23559">
    <property type="entry name" value="WHD_DRP"/>
    <property type="match status" value="1"/>
</dbReference>
<evidence type="ECO:0000256" key="1">
    <source>
        <dbReference type="ARBA" id="ARBA00008894"/>
    </source>
</evidence>
<dbReference type="PANTHER" id="PTHR36766">
    <property type="entry name" value="PLANT BROAD-SPECTRUM MILDEW RESISTANCE PROTEIN RPW8"/>
    <property type="match status" value="1"/>
</dbReference>
<dbReference type="GO" id="GO:0043531">
    <property type="term" value="F:ADP binding"/>
    <property type="evidence" value="ECO:0007669"/>
    <property type="project" value="InterPro"/>
</dbReference>
<dbReference type="InterPro" id="IPR041118">
    <property type="entry name" value="Rx_N"/>
</dbReference>
<keyword evidence="4" id="KW-0547">Nucleotide-binding</keyword>
<dbReference type="InterPro" id="IPR027417">
    <property type="entry name" value="P-loop_NTPase"/>
</dbReference>
<dbReference type="InterPro" id="IPR002182">
    <property type="entry name" value="NB-ARC"/>
</dbReference>
<comment type="similarity">
    <text evidence="1">Belongs to the disease resistance NB-LRR family.</text>
</comment>
<dbReference type="InterPro" id="IPR058922">
    <property type="entry name" value="WHD_DRP"/>
</dbReference>
<comment type="caution">
    <text evidence="11">The sequence shown here is derived from an EMBL/GenBank/DDBJ whole genome shotgun (WGS) entry which is preliminary data.</text>
</comment>
<dbReference type="OrthoDB" id="1896560at2759"/>
<dbReference type="SUPFAM" id="SSF52540">
    <property type="entry name" value="P-loop containing nucleoside triphosphate hydrolases"/>
    <property type="match status" value="1"/>
</dbReference>
<dbReference type="Gene3D" id="1.10.8.430">
    <property type="entry name" value="Helical domain of apoptotic protease-activating factors"/>
    <property type="match status" value="1"/>
</dbReference>
<dbReference type="InterPro" id="IPR056789">
    <property type="entry name" value="LRR_R13L1-DRL21"/>
</dbReference>
<evidence type="ECO:0000256" key="4">
    <source>
        <dbReference type="ARBA" id="ARBA00022741"/>
    </source>
</evidence>
<dbReference type="InterPro" id="IPR042197">
    <property type="entry name" value="Apaf_helical"/>
</dbReference>
<dbReference type="Proteomes" id="UP000245207">
    <property type="component" value="Unassembled WGS sequence"/>
</dbReference>
<dbReference type="GO" id="GO:0051707">
    <property type="term" value="P:response to other organism"/>
    <property type="evidence" value="ECO:0007669"/>
    <property type="project" value="UniProtKB-ARBA"/>
</dbReference>
<evidence type="ECO:0000256" key="2">
    <source>
        <dbReference type="ARBA" id="ARBA00022614"/>
    </source>
</evidence>
<dbReference type="PANTHER" id="PTHR36766:SF61">
    <property type="entry name" value="NB-ARC DOMAIN DISEASE RESISTANCE PROTEIN"/>
    <property type="match status" value="1"/>
</dbReference>
<dbReference type="Pfam" id="PF00931">
    <property type="entry name" value="NB-ARC"/>
    <property type="match status" value="1"/>
</dbReference>
<dbReference type="Gene3D" id="1.20.5.4130">
    <property type="match status" value="1"/>
</dbReference>
<dbReference type="GO" id="GO:0006952">
    <property type="term" value="P:defense response"/>
    <property type="evidence" value="ECO:0007669"/>
    <property type="project" value="UniProtKB-KW"/>
</dbReference>
<dbReference type="EMBL" id="PKPP01001450">
    <property type="protein sequence ID" value="PWA82640.1"/>
    <property type="molecule type" value="Genomic_DNA"/>
</dbReference>
<reference evidence="11 12" key="1">
    <citation type="journal article" date="2018" name="Mol. Plant">
        <title>The genome of Artemisia annua provides insight into the evolution of Asteraceae family and artemisinin biosynthesis.</title>
        <authorList>
            <person name="Shen Q."/>
            <person name="Zhang L."/>
            <person name="Liao Z."/>
            <person name="Wang S."/>
            <person name="Yan T."/>
            <person name="Shi P."/>
            <person name="Liu M."/>
            <person name="Fu X."/>
            <person name="Pan Q."/>
            <person name="Wang Y."/>
            <person name="Lv Z."/>
            <person name="Lu X."/>
            <person name="Zhang F."/>
            <person name="Jiang W."/>
            <person name="Ma Y."/>
            <person name="Chen M."/>
            <person name="Hao X."/>
            <person name="Li L."/>
            <person name="Tang Y."/>
            <person name="Lv G."/>
            <person name="Zhou Y."/>
            <person name="Sun X."/>
            <person name="Brodelius P.E."/>
            <person name="Rose J.K.C."/>
            <person name="Tang K."/>
        </authorList>
    </citation>
    <scope>NUCLEOTIDE SEQUENCE [LARGE SCALE GENOMIC DNA]</scope>
    <source>
        <strain evidence="12">cv. Huhao1</strain>
        <tissue evidence="11">Leaf</tissue>
    </source>
</reference>
<proteinExistence type="inferred from homology"/>
<dbReference type="STRING" id="35608.A0A2U1PA88"/>
<dbReference type="SUPFAM" id="SSF52058">
    <property type="entry name" value="L domain-like"/>
    <property type="match status" value="2"/>
</dbReference>
<dbReference type="Gene3D" id="3.80.10.10">
    <property type="entry name" value="Ribonuclease Inhibitor"/>
    <property type="match status" value="3"/>
</dbReference>
<dbReference type="Gene3D" id="1.10.10.10">
    <property type="entry name" value="Winged helix-like DNA-binding domain superfamily/Winged helix DNA-binding domain"/>
    <property type="match status" value="1"/>
</dbReference>
<keyword evidence="3" id="KW-0677">Repeat</keyword>
<sequence>MAELVLSGMLKAIFEKLTSVAVSKITHSKEIHSELKKWESQLSHIRALLIDASQKEVTDDAVQQWLNGLQHLAYDIDDILDALATDAMHHESDQGISSKVRKLIPTCCTNFSLSTRMEGKLNSITTRLQQLIDEKNNLGLSVIDARSKNINRSYQTSLVNSKIIVGREDEKKELLRKLLSDEQYDENFDIVPIVGMGGIGKTTLARLLYEDQQVKDRFELKAWVCVSDDFDIFNISKVIFQSIGGEDKEFADLNLIQAALKNQLTGKRFLLVLDDIWSEKLEDWETLAAPFFEVAHGSKIIITTRKTELLRKLGHKFPYDLQKLSPNDAFSLFARHAGINDFESYPMLRVHGEGIVKKCDGLPLALKALGSLLRTKTNEEDWKQLLNNEIWMLEDGGGIVPALRLSYHDLSARLKQLTKTNEEDWKQLLNNEIWMLEDGGGIVPALRLSYHDLSARLKQLFAYCCLIPKDYMFEKYDLILWWMAEGFLRNSSTEKSMERLAEECFQELLSRSFFQHVPHEESLFVMHDLMNDLATFVAGEFFVRLDLDVKKDVRKTDFKKFRHMSFVCEKYNTYNKFKAFEKANREFFVRLDLDVKKDVRKTDFKKFRHMSFVCEKYNTYNKFKAFEKANSLRTFLAMPNAMGDDSWRTFFLSSKILVDILPQLPWLRVLSLSRLKIEVPECVGNMKHLRITHLPKSVCNLYNLQTLIVSGCYNLTSLPKNFLKLKNLRHFDIRDTLLWNMMPLGISEIKSQETLSNKVVVVENNAFFISWLRNLKNLQAKISIDGLQKLQSAREILEVNLSEKRVSELHVEWSDMFDDSRNEKLEKEVLDALKPHSDNLKDLVIKSYGGKVFPNWIGDPSFHQLTSVSIRGCRNCTFLPPLGQLPSLKKLVIESLEEVKVVGSEFLGTGIAFPKLESLRFQDMSGWEVWSTNSGVVGAVMFPCLQELEILDCPNLVEVSLEALHSLRVLHISSCCDGVLRSLIRVASAVTKLSISGVSDEVWRGVMNYLGAVEELSISRCDGIRYLWESEAEASKVLVNLRKLHVWSCSKLVSLGEKEKEEDGCNQLTSLTMLELGYCNNLEHCNLPNNIQELSIRSCPMIASVSFPTGGHKLKSLQIDGCQQLPDTELLNTSMPLMFEVVRIDSWKNLKSINELACFIHLTELRIEDCSSIESFLAAELLTSLKHLKIWNCERRLKKPISKWGPQNFPASLVDLALWGGSAEEEEDVSSGSQLSRMLPSSLNTLDLWYFEKLETVSKGLQHLTSLQHLKIKFCPKIKDLPEKLLPSLLSLEINDSTDEMKEKTSKRGSYWPLISYISHVALLHNRSLATVLSVENLSVTAVSNRFVTEIGRL</sequence>
<evidence type="ECO:0000256" key="6">
    <source>
        <dbReference type="ARBA" id="ARBA00022840"/>
    </source>
</evidence>
<protein>
    <submittedName>
        <fullName evidence="11">NBS-LRR resistance-like protein</fullName>
    </submittedName>
</protein>
<keyword evidence="5" id="KW-0611">Plant defense</keyword>
<evidence type="ECO:0000313" key="12">
    <source>
        <dbReference type="Proteomes" id="UP000245207"/>
    </source>
</evidence>
<organism evidence="11 12">
    <name type="scientific">Artemisia annua</name>
    <name type="common">Sweet wormwood</name>
    <dbReference type="NCBI Taxonomy" id="35608"/>
    <lineage>
        <taxon>Eukaryota</taxon>
        <taxon>Viridiplantae</taxon>
        <taxon>Streptophyta</taxon>
        <taxon>Embryophyta</taxon>
        <taxon>Tracheophyta</taxon>
        <taxon>Spermatophyta</taxon>
        <taxon>Magnoliopsida</taxon>
        <taxon>eudicotyledons</taxon>
        <taxon>Gunneridae</taxon>
        <taxon>Pentapetalae</taxon>
        <taxon>asterids</taxon>
        <taxon>campanulids</taxon>
        <taxon>Asterales</taxon>
        <taxon>Asteraceae</taxon>
        <taxon>Asteroideae</taxon>
        <taxon>Anthemideae</taxon>
        <taxon>Artemisiinae</taxon>
        <taxon>Artemisia</taxon>
    </lineage>
</organism>
<gene>
    <name evidence="11" type="ORF">CTI12_AA154790</name>
</gene>